<feature type="compositionally biased region" description="Basic residues" evidence="1">
    <location>
        <begin position="107"/>
        <end position="116"/>
    </location>
</feature>
<proteinExistence type="predicted"/>
<feature type="non-terminal residue" evidence="2">
    <location>
        <position position="1"/>
    </location>
</feature>
<dbReference type="Proteomes" id="UP000410492">
    <property type="component" value="Unassembled WGS sequence"/>
</dbReference>
<reference evidence="2 3" key="1">
    <citation type="submission" date="2019-01" db="EMBL/GenBank/DDBJ databases">
        <authorList>
            <person name="Sayadi A."/>
        </authorList>
    </citation>
    <scope>NUCLEOTIDE SEQUENCE [LARGE SCALE GENOMIC DNA]</scope>
</reference>
<sequence length="122" mass="14291">IDRCHSPERSKSSDEFYRSLYAFRNLGRPTILKCIRKVCPMVDKRKSFNYKLTFLEFYEILFECVHCKVDLLKEAERENLKRRLIEQVIHKSPSDCASLSKGSRVFNKGKKGKGSSRKSLQI</sequence>
<feature type="region of interest" description="Disordered" evidence="1">
    <location>
        <begin position="94"/>
        <end position="122"/>
    </location>
</feature>
<gene>
    <name evidence="2" type="ORF">CALMAC_LOCUS12093</name>
</gene>
<dbReference type="EMBL" id="CAACVG010008990">
    <property type="protein sequence ID" value="VEN51715.1"/>
    <property type="molecule type" value="Genomic_DNA"/>
</dbReference>
<evidence type="ECO:0000313" key="3">
    <source>
        <dbReference type="Proteomes" id="UP000410492"/>
    </source>
</evidence>
<accession>A0A653CUW9</accession>
<dbReference type="AlphaFoldDB" id="A0A653CUW9"/>
<evidence type="ECO:0000256" key="1">
    <source>
        <dbReference type="SAM" id="MobiDB-lite"/>
    </source>
</evidence>
<evidence type="ECO:0000313" key="2">
    <source>
        <dbReference type="EMBL" id="VEN51715.1"/>
    </source>
</evidence>
<protein>
    <submittedName>
        <fullName evidence="2">Uncharacterized protein</fullName>
    </submittedName>
</protein>
<name>A0A653CUW9_CALMS</name>
<organism evidence="2 3">
    <name type="scientific">Callosobruchus maculatus</name>
    <name type="common">Southern cowpea weevil</name>
    <name type="synonym">Pulse bruchid</name>
    <dbReference type="NCBI Taxonomy" id="64391"/>
    <lineage>
        <taxon>Eukaryota</taxon>
        <taxon>Metazoa</taxon>
        <taxon>Ecdysozoa</taxon>
        <taxon>Arthropoda</taxon>
        <taxon>Hexapoda</taxon>
        <taxon>Insecta</taxon>
        <taxon>Pterygota</taxon>
        <taxon>Neoptera</taxon>
        <taxon>Endopterygota</taxon>
        <taxon>Coleoptera</taxon>
        <taxon>Polyphaga</taxon>
        <taxon>Cucujiformia</taxon>
        <taxon>Chrysomeloidea</taxon>
        <taxon>Chrysomelidae</taxon>
        <taxon>Bruchinae</taxon>
        <taxon>Bruchini</taxon>
        <taxon>Callosobruchus</taxon>
    </lineage>
</organism>
<keyword evidence="3" id="KW-1185">Reference proteome</keyword>
<dbReference type="OrthoDB" id="294378at2759"/>